<organism evidence="1 2">
    <name type="scientific">Nemania bipapillata</name>
    <dbReference type="NCBI Taxonomy" id="110536"/>
    <lineage>
        <taxon>Eukaryota</taxon>
        <taxon>Fungi</taxon>
        <taxon>Dikarya</taxon>
        <taxon>Ascomycota</taxon>
        <taxon>Pezizomycotina</taxon>
        <taxon>Sordariomycetes</taxon>
        <taxon>Xylariomycetidae</taxon>
        <taxon>Xylariales</taxon>
        <taxon>Xylariaceae</taxon>
        <taxon>Nemania</taxon>
    </lineage>
</organism>
<reference evidence="1" key="1">
    <citation type="submission" date="2022-11" db="EMBL/GenBank/DDBJ databases">
        <title>Genome Sequence of Nemania bipapillata.</title>
        <authorList>
            <person name="Buettner E."/>
        </authorList>
    </citation>
    <scope>NUCLEOTIDE SEQUENCE</scope>
    <source>
        <strain evidence="1">CP14</strain>
    </source>
</reference>
<protein>
    <submittedName>
        <fullName evidence="1">Uncharacterized protein</fullName>
    </submittedName>
</protein>
<proteinExistence type="predicted"/>
<keyword evidence="2" id="KW-1185">Reference proteome</keyword>
<accession>A0ACC2J8F9</accession>
<name>A0ACC2J8F9_9PEZI</name>
<gene>
    <name evidence="1" type="ORF">ONZ43_g340</name>
</gene>
<evidence type="ECO:0000313" key="2">
    <source>
        <dbReference type="Proteomes" id="UP001153334"/>
    </source>
</evidence>
<comment type="caution">
    <text evidence="1">The sequence shown here is derived from an EMBL/GenBank/DDBJ whole genome shotgun (WGS) entry which is preliminary data.</text>
</comment>
<dbReference type="EMBL" id="JAPESX010000041">
    <property type="protein sequence ID" value="KAJ8123787.1"/>
    <property type="molecule type" value="Genomic_DNA"/>
</dbReference>
<evidence type="ECO:0000313" key="1">
    <source>
        <dbReference type="EMBL" id="KAJ8123787.1"/>
    </source>
</evidence>
<sequence length="115" mass="12512">MSDKKDNKEPSEDLTYPPPAHVRTPHSADAPVLDPENKPQLQQQDLGKGAVQAEQDDLEIHSLDWLIEAINSGATKASSTSDPQKDKVEDDAKKQDSGGSSNANPADEDEWPKQP</sequence>
<dbReference type="Proteomes" id="UP001153334">
    <property type="component" value="Unassembled WGS sequence"/>
</dbReference>